<dbReference type="Pfam" id="PF05547">
    <property type="entry name" value="Peptidase_M6"/>
    <property type="match status" value="1"/>
</dbReference>
<protein>
    <recommendedName>
        <fullName evidence="2">Peptidase M6-like domain-containing protein</fullName>
    </recommendedName>
</protein>
<dbReference type="NCBIfam" id="TIGR03296">
    <property type="entry name" value="M6dom_TIGR03296"/>
    <property type="match status" value="1"/>
</dbReference>
<evidence type="ECO:0000259" key="2">
    <source>
        <dbReference type="Pfam" id="PF05547"/>
    </source>
</evidence>
<feature type="compositionally biased region" description="Basic residues" evidence="1">
    <location>
        <begin position="539"/>
        <end position="557"/>
    </location>
</feature>
<sequence>MEFDPTTGILVSSGLVAGKDDPKTVASKTSGVMLTTNEHIKPVNDELTLESMISEDEDDNNEVVPNGQSAQIWVGTKKNLMIPLKFANHVNRKVPTIKELSIVMKNEGPHALCPTGSVRDVYRVSSYNQLDLNTTVAPWVTLPNTEAYYAYGNFGKNAQKAHEMIRDGLNALQATGFNFDEFDTDNDGRIDAIGFFHSGYGASFSGGNWTSTSGKSVSKYHRNPSLWNKTGSDIIRIGVIAHETGHFLGLPDLYDTDGSGSKGLGNYCLMANNWGPDGSQKYLPHLSAWSKVQLGWVKPIVILTSGSYSARKSCEFKDIFLIGNGTANFGSGEYLLIENRQRCKFDAKIPSTGLAIYHIDDTAAKYTTEGYPVALLQADGNYNLEQGYNYGDANDLFSSPNATGISNSGLSTGQKYADTKAYKGGIIRDTGVTISNISVSGDTMTFNVNFNSDNTTTMPTPMMPTTTSPTPMIPTTMMPTPTIRTTTMPSTTMMPTPMMPTPMMPTPMMPLTTRPNVLSPRYCRRPHLKQTNIQSSKAKASKTKVKKSPKTKKKRTK</sequence>
<feature type="domain" description="Peptidase M6-like" evidence="2">
    <location>
        <begin position="237"/>
        <end position="289"/>
    </location>
</feature>
<evidence type="ECO:0000313" key="3">
    <source>
        <dbReference type="EMBL" id="KAL3757464.1"/>
    </source>
</evidence>
<reference evidence="3 4" key="1">
    <citation type="submission" date="2024-10" db="EMBL/GenBank/DDBJ databases">
        <title>Updated reference genomes for cyclostephanoid diatoms.</title>
        <authorList>
            <person name="Roberts W.R."/>
            <person name="Alverson A.J."/>
        </authorList>
    </citation>
    <scope>NUCLEOTIDE SEQUENCE [LARGE SCALE GENOMIC DNA]</scope>
    <source>
        <strain evidence="3 4">AJA232-27</strain>
    </source>
</reference>
<dbReference type="SUPFAM" id="SSF55486">
    <property type="entry name" value="Metalloproteases ('zincins'), catalytic domain"/>
    <property type="match status" value="1"/>
</dbReference>
<evidence type="ECO:0000256" key="1">
    <source>
        <dbReference type="SAM" id="MobiDB-lite"/>
    </source>
</evidence>
<dbReference type="Gene3D" id="3.40.390.10">
    <property type="entry name" value="Collagenase (Catalytic Domain)"/>
    <property type="match status" value="1"/>
</dbReference>
<gene>
    <name evidence="3" type="ORF">ACHAWU_006671</name>
</gene>
<evidence type="ECO:0000313" key="4">
    <source>
        <dbReference type="Proteomes" id="UP001530293"/>
    </source>
</evidence>
<feature type="region of interest" description="Disordered" evidence="1">
    <location>
        <begin position="527"/>
        <end position="557"/>
    </location>
</feature>
<proteinExistence type="predicted"/>
<dbReference type="InterPro" id="IPR008757">
    <property type="entry name" value="Peptidase_M6-like_domain"/>
</dbReference>
<dbReference type="PANTHER" id="PTHR41775:SF1">
    <property type="entry name" value="PEPTIDASE M6-LIKE DOMAIN-CONTAINING PROTEIN"/>
    <property type="match status" value="1"/>
</dbReference>
<dbReference type="EMBL" id="JALLBG020000265">
    <property type="protein sequence ID" value="KAL3757464.1"/>
    <property type="molecule type" value="Genomic_DNA"/>
</dbReference>
<feature type="region of interest" description="Disordered" evidence="1">
    <location>
        <begin position="455"/>
        <end position="496"/>
    </location>
</feature>
<name>A0ABD3M0B7_9STRA</name>
<organism evidence="3 4">
    <name type="scientific">Discostella pseudostelligera</name>
    <dbReference type="NCBI Taxonomy" id="259834"/>
    <lineage>
        <taxon>Eukaryota</taxon>
        <taxon>Sar</taxon>
        <taxon>Stramenopiles</taxon>
        <taxon>Ochrophyta</taxon>
        <taxon>Bacillariophyta</taxon>
        <taxon>Coscinodiscophyceae</taxon>
        <taxon>Thalassiosirophycidae</taxon>
        <taxon>Stephanodiscales</taxon>
        <taxon>Stephanodiscaceae</taxon>
        <taxon>Discostella</taxon>
    </lineage>
</organism>
<keyword evidence="4" id="KW-1185">Reference proteome</keyword>
<dbReference type="AlphaFoldDB" id="A0ABD3M0B7"/>
<comment type="caution">
    <text evidence="3">The sequence shown here is derived from an EMBL/GenBank/DDBJ whole genome shotgun (WGS) entry which is preliminary data.</text>
</comment>
<dbReference type="InterPro" id="IPR024079">
    <property type="entry name" value="MetalloPept_cat_dom_sf"/>
</dbReference>
<dbReference type="PANTHER" id="PTHR41775">
    <property type="entry name" value="SECRETED PROTEIN-RELATED"/>
    <property type="match status" value="1"/>
</dbReference>
<dbReference type="Proteomes" id="UP001530293">
    <property type="component" value="Unassembled WGS sequence"/>
</dbReference>
<accession>A0ABD3M0B7</accession>